<feature type="chain" id="PRO_5026762720" description="Polysaccharide lyase 14 domain-containing protein" evidence="1">
    <location>
        <begin position="29"/>
        <end position="298"/>
    </location>
</feature>
<dbReference type="InterPro" id="IPR048958">
    <property type="entry name" value="Polysacc_lyase_14"/>
</dbReference>
<dbReference type="Pfam" id="PF21294">
    <property type="entry name" value="Polysacc_lyase_14"/>
    <property type="match status" value="1"/>
</dbReference>
<evidence type="ECO:0000259" key="2">
    <source>
        <dbReference type="Pfam" id="PF21294"/>
    </source>
</evidence>
<dbReference type="PANTHER" id="PTHR40124">
    <property type="match status" value="1"/>
</dbReference>
<evidence type="ECO:0000313" key="4">
    <source>
        <dbReference type="Proteomes" id="UP000505210"/>
    </source>
</evidence>
<dbReference type="Gene3D" id="2.60.120.200">
    <property type="match status" value="1"/>
</dbReference>
<evidence type="ECO:0000256" key="1">
    <source>
        <dbReference type="SAM" id="SignalP"/>
    </source>
</evidence>
<feature type="signal peptide" evidence="1">
    <location>
        <begin position="1"/>
        <end position="28"/>
    </location>
</feature>
<gene>
    <name evidence="3" type="ORF">HPC62_14540</name>
</gene>
<evidence type="ECO:0000313" key="3">
    <source>
        <dbReference type="EMBL" id="QKD83252.1"/>
    </source>
</evidence>
<keyword evidence="1" id="KW-0732">Signal</keyword>
<proteinExistence type="predicted"/>
<dbReference type="KEGG" id="theu:HPC62_14540"/>
<name>A0A6M8BB47_9CYAN</name>
<feature type="domain" description="Polysaccharide lyase 14" evidence="2">
    <location>
        <begin position="99"/>
        <end position="292"/>
    </location>
</feature>
<accession>A0A6M8BB47</accession>
<dbReference type="EMBL" id="CP053661">
    <property type="protein sequence ID" value="QKD83252.1"/>
    <property type="molecule type" value="Genomic_DNA"/>
</dbReference>
<dbReference type="RefSeq" id="WP_172356802.1">
    <property type="nucleotide sequence ID" value="NZ_CP053661.1"/>
</dbReference>
<organism evidence="3 4">
    <name type="scientific">Thermoleptolyngbya sichuanensis A183</name>
    <dbReference type="NCBI Taxonomy" id="2737172"/>
    <lineage>
        <taxon>Bacteria</taxon>
        <taxon>Bacillati</taxon>
        <taxon>Cyanobacteriota</taxon>
        <taxon>Cyanophyceae</taxon>
        <taxon>Oculatellales</taxon>
        <taxon>Oculatellaceae</taxon>
        <taxon>Thermoleptolyngbya</taxon>
        <taxon>Thermoleptolyngbya sichuanensis</taxon>
    </lineage>
</organism>
<dbReference type="Proteomes" id="UP000505210">
    <property type="component" value="Chromosome"/>
</dbReference>
<keyword evidence="4" id="KW-1185">Reference proteome</keyword>
<reference evidence="3 4" key="1">
    <citation type="submission" date="2020-05" db="EMBL/GenBank/DDBJ databases">
        <title>Complete genome sequence of of a novel Thermoleptolyngbya strain isolated from hot springs of Ganzi, Sichuan China.</title>
        <authorList>
            <person name="Tang J."/>
            <person name="Daroch M."/>
            <person name="Li L."/>
            <person name="Waleron K."/>
            <person name="Waleron M."/>
            <person name="Waleron M."/>
        </authorList>
    </citation>
    <scope>NUCLEOTIDE SEQUENCE [LARGE SCALE GENOMIC DNA]</scope>
    <source>
        <strain evidence="3 4">PKUAC-SCTA183</strain>
    </source>
</reference>
<dbReference type="PANTHER" id="PTHR40124:SF1">
    <property type="entry name" value="DISAGGREGATASE RELATED REPEAT PROTEIN"/>
    <property type="match status" value="1"/>
</dbReference>
<protein>
    <recommendedName>
        <fullName evidence="2">Polysaccharide lyase 14 domain-containing protein</fullName>
    </recommendedName>
</protein>
<dbReference type="AlphaFoldDB" id="A0A6M8BB47"/>
<sequence length="298" mass="32577">MTQVQARFPRWAIALLAAATSCSYTPLAVSGTANLTDAAPSAESSHPTLLSRATTQSRVLWRGNFGQGWEQRWGVQTRGGFGPQNRQIASERGGTHPLFLRVRYPQGSISPGAVSRYNVPLGGSQFFARLPIGPQEAVRLSYAVRFSSNFSFVRGGKLPGLYGGRGNTGGSIPNGTDGFSTRFMWRQNGAGEVYAYLPTSRGYGTSIGRGNWRFSTGVWHRIDQEVTLNTPGQANGRIRVWFNGRQVLDKQGVTFRTVPELQIDGILFSTFFGGEDPSWATPRSVHADFADFVVYSVL</sequence>
<dbReference type="PROSITE" id="PS51257">
    <property type="entry name" value="PROKAR_LIPOPROTEIN"/>
    <property type="match status" value="1"/>
</dbReference>